<feature type="domain" description="Ig-like" evidence="8">
    <location>
        <begin position="16"/>
        <end position="116"/>
    </location>
</feature>
<evidence type="ECO:0000256" key="7">
    <source>
        <dbReference type="ARBA" id="ARBA00023180"/>
    </source>
</evidence>
<evidence type="ECO:0000256" key="6">
    <source>
        <dbReference type="ARBA" id="ARBA00023157"/>
    </source>
</evidence>
<dbReference type="AlphaFoldDB" id="A0A8C4SQ02"/>
<dbReference type="InterPro" id="IPR003599">
    <property type="entry name" value="Ig_sub"/>
</dbReference>
<evidence type="ECO:0000256" key="5">
    <source>
        <dbReference type="ARBA" id="ARBA00023136"/>
    </source>
</evidence>
<dbReference type="InterPro" id="IPR036179">
    <property type="entry name" value="Ig-like_dom_sf"/>
</dbReference>
<evidence type="ECO:0000256" key="4">
    <source>
        <dbReference type="ARBA" id="ARBA00022859"/>
    </source>
</evidence>
<dbReference type="PROSITE" id="PS50835">
    <property type="entry name" value="IG_LIKE"/>
    <property type="match status" value="2"/>
</dbReference>
<reference evidence="9" key="2">
    <citation type="submission" date="2025-08" db="UniProtKB">
        <authorList>
            <consortium name="Ensembl"/>
        </authorList>
    </citation>
    <scope>IDENTIFICATION</scope>
</reference>
<keyword evidence="4" id="KW-0391">Immunity</keyword>
<dbReference type="PANTHER" id="PTHR19433">
    <property type="entry name" value="T-CELL RECEPTOR ALPHA CHAIN V REGION-RELATED"/>
    <property type="match status" value="1"/>
</dbReference>
<dbReference type="CDD" id="cd00099">
    <property type="entry name" value="IgV"/>
    <property type="match status" value="1"/>
</dbReference>
<keyword evidence="5" id="KW-0472">Membrane</keyword>
<reference evidence="9" key="3">
    <citation type="submission" date="2025-09" db="UniProtKB">
        <authorList>
            <consortium name="Ensembl"/>
        </authorList>
    </citation>
    <scope>IDENTIFICATION</scope>
</reference>
<dbReference type="Pfam" id="PF07686">
    <property type="entry name" value="V-set"/>
    <property type="match status" value="1"/>
</dbReference>
<dbReference type="GO" id="GO:0005886">
    <property type="term" value="C:plasma membrane"/>
    <property type="evidence" value="ECO:0007669"/>
    <property type="project" value="UniProtKB-SubCell"/>
</dbReference>
<accession>A0A8C4SQ02</accession>
<comment type="subcellular location">
    <subcellularLocation>
        <location evidence="1">Cell membrane</location>
    </subcellularLocation>
</comment>
<name>A0A8C4SQ02_ERPCA</name>
<evidence type="ECO:0000256" key="3">
    <source>
        <dbReference type="ARBA" id="ARBA00022729"/>
    </source>
</evidence>
<dbReference type="InterPro" id="IPR007110">
    <property type="entry name" value="Ig-like_dom"/>
</dbReference>
<dbReference type="SMART" id="SM00409">
    <property type="entry name" value="IG"/>
    <property type="match status" value="2"/>
</dbReference>
<protein>
    <recommendedName>
        <fullName evidence="8">Ig-like domain-containing protein</fullName>
    </recommendedName>
</protein>
<evidence type="ECO:0000313" key="10">
    <source>
        <dbReference type="Proteomes" id="UP000694620"/>
    </source>
</evidence>
<keyword evidence="6" id="KW-1015">Disulfide bond</keyword>
<dbReference type="InterPro" id="IPR013106">
    <property type="entry name" value="Ig_V-set"/>
</dbReference>
<feature type="domain" description="Ig-like" evidence="8">
    <location>
        <begin position="148"/>
        <end position="216"/>
    </location>
</feature>
<proteinExistence type="predicted"/>
<dbReference type="Ensembl" id="ENSECRT00000020717.1">
    <property type="protein sequence ID" value="ENSECRP00000020280.1"/>
    <property type="gene ID" value="ENSECRG00000013534.1"/>
</dbReference>
<keyword evidence="2" id="KW-1003">Cell membrane</keyword>
<keyword evidence="3" id="KW-0732">Signal</keyword>
<keyword evidence="7" id="KW-0325">Glycoprotein</keyword>
<dbReference type="GeneTree" id="ENSGT01030000234530"/>
<sequence>PISRLSYLTSSFVPFPNVNLADVFMQSHRSVRAQLGGSVILECHMPTPSTYTYIWIKLTPGKAPDIIAFWSNLYNKDVAFKENGNVKYEVMKSSSSFNLSITHLDASALGTYYCGVVTNQLMLLGNGTESNQLLGIFQPPVLRPVQYGDDVTLECIINRGVFGDAHQVFWIHRTIRGSYQTIRSTHENKRTCESQECVYSLQKKNFSFQDMGTYYCALVTCGEVILGNGTEFTGKLTHNYRYHNHHVGKMLANSILYTLNLLIKQTPGSCIVFVFGKFRKYMLLII</sequence>
<dbReference type="SUPFAM" id="SSF48726">
    <property type="entry name" value="Immunoglobulin"/>
    <property type="match status" value="2"/>
</dbReference>
<dbReference type="InterPro" id="IPR013783">
    <property type="entry name" value="Ig-like_fold"/>
</dbReference>
<dbReference type="GO" id="GO:0002376">
    <property type="term" value="P:immune system process"/>
    <property type="evidence" value="ECO:0007669"/>
    <property type="project" value="UniProtKB-KW"/>
</dbReference>
<evidence type="ECO:0000313" key="9">
    <source>
        <dbReference type="Ensembl" id="ENSECRP00000020280.1"/>
    </source>
</evidence>
<reference evidence="9" key="1">
    <citation type="submission" date="2021-06" db="EMBL/GenBank/DDBJ databases">
        <authorList>
            <consortium name="Wellcome Sanger Institute Data Sharing"/>
        </authorList>
    </citation>
    <scope>NUCLEOTIDE SEQUENCE [LARGE SCALE GENOMIC DNA]</scope>
</reference>
<dbReference type="InterPro" id="IPR052051">
    <property type="entry name" value="TCR_complex_component"/>
</dbReference>
<keyword evidence="10" id="KW-1185">Reference proteome</keyword>
<dbReference type="PANTHER" id="PTHR19433:SF133">
    <property type="entry name" value="IMMUNE-TYPE RECEPTOR 5 PRECURSOR-RELATED"/>
    <property type="match status" value="1"/>
</dbReference>
<evidence type="ECO:0000256" key="1">
    <source>
        <dbReference type="ARBA" id="ARBA00004236"/>
    </source>
</evidence>
<organism evidence="9 10">
    <name type="scientific">Erpetoichthys calabaricus</name>
    <name type="common">Rope fish</name>
    <name type="synonym">Calamoichthys calabaricus</name>
    <dbReference type="NCBI Taxonomy" id="27687"/>
    <lineage>
        <taxon>Eukaryota</taxon>
        <taxon>Metazoa</taxon>
        <taxon>Chordata</taxon>
        <taxon>Craniata</taxon>
        <taxon>Vertebrata</taxon>
        <taxon>Euteleostomi</taxon>
        <taxon>Actinopterygii</taxon>
        <taxon>Polypteriformes</taxon>
        <taxon>Polypteridae</taxon>
        <taxon>Erpetoichthys</taxon>
    </lineage>
</organism>
<dbReference type="GO" id="GO:0009617">
    <property type="term" value="P:response to bacterium"/>
    <property type="evidence" value="ECO:0007669"/>
    <property type="project" value="TreeGrafter"/>
</dbReference>
<dbReference type="Proteomes" id="UP000694620">
    <property type="component" value="Chromosome 4"/>
</dbReference>
<evidence type="ECO:0000259" key="8">
    <source>
        <dbReference type="PROSITE" id="PS50835"/>
    </source>
</evidence>
<evidence type="ECO:0000256" key="2">
    <source>
        <dbReference type="ARBA" id="ARBA00022475"/>
    </source>
</evidence>
<dbReference type="Gene3D" id="2.60.40.10">
    <property type="entry name" value="Immunoglobulins"/>
    <property type="match status" value="2"/>
</dbReference>